<comment type="caution">
    <text evidence="2">The sequence shown here is derived from an EMBL/GenBank/DDBJ whole genome shotgun (WGS) entry which is preliminary data.</text>
</comment>
<dbReference type="PANTHER" id="PTHR31650:SF1">
    <property type="entry name" value="WAX ESTER SYNTHASE_DIACYLGLYCEROL ACYLTRANSFERASE 4-RELATED"/>
    <property type="match status" value="1"/>
</dbReference>
<dbReference type="Proteomes" id="UP000823046">
    <property type="component" value="Unassembled WGS sequence"/>
</dbReference>
<feature type="domain" description="O-acyltransferase WSD1 C-terminal" evidence="1">
    <location>
        <begin position="291"/>
        <end position="430"/>
    </location>
</feature>
<reference evidence="2 3" key="1">
    <citation type="journal article" date="2020" name="bioRxiv">
        <title>Metabolic contributions of an alphaproteobacterial endosymbiont in the apicomplexan Cardiosporidium cionae.</title>
        <authorList>
            <person name="Hunter E.S."/>
            <person name="Paight C.J."/>
            <person name="Lane C.E."/>
        </authorList>
    </citation>
    <scope>NUCLEOTIDE SEQUENCE [LARGE SCALE GENOMIC DNA]</scope>
    <source>
        <strain evidence="2">ESH_2018</strain>
    </source>
</reference>
<gene>
    <name evidence="2" type="ORF">IE077_002166</name>
</gene>
<evidence type="ECO:0000313" key="3">
    <source>
        <dbReference type="Proteomes" id="UP000823046"/>
    </source>
</evidence>
<dbReference type="Pfam" id="PF06974">
    <property type="entry name" value="WS_DGAT_C"/>
    <property type="match status" value="1"/>
</dbReference>
<organism evidence="2 3">
    <name type="scientific">Cardiosporidium cionae</name>
    <dbReference type="NCBI Taxonomy" id="476202"/>
    <lineage>
        <taxon>Eukaryota</taxon>
        <taxon>Sar</taxon>
        <taxon>Alveolata</taxon>
        <taxon>Apicomplexa</taxon>
        <taxon>Aconoidasida</taxon>
        <taxon>Nephromycida</taxon>
        <taxon>Cardiosporidium</taxon>
    </lineage>
</organism>
<proteinExistence type="predicted"/>
<evidence type="ECO:0000313" key="2">
    <source>
        <dbReference type="EMBL" id="KAF8821318.1"/>
    </source>
</evidence>
<keyword evidence="3" id="KW-1185">Reference proteome</keyword>
<name>A0ABQ7JBD8_9APIC</name>
<dbReference type="InterPro" id="IPR009721">
    <property type="entry name" value="O-acyltransferase_WSD1_C"/>
</dbReference>
<dbReference type="EMBL" id="JADAQX010000195">
    <property type="protein sequence ID" value="KAF8821318.1"/>
    <property type="molecule type" value="Genomic_DNA"/>
</dbReference>
<evidence type="ECO:0000259" key="1">
    <source>
        <dbReference type="Pfam" id="PF06974"/>
    </source>
</evidence>
<accession>A0ABQ7JBD8</accession>
<dbReference type="PANTHER" id="PTHR31650">
    <property type="entry name" value="O-ACYLTRANSFERASE (WSD1-LIKE) FAMILY PROTEIN"/>
    <property type="match status" value="1"/>
</dbReference>
<protein>
    <recommendedName>
        <fullName evidence="1">O-acyltransferase WSD1 C-terminal domain-containing protein</fullName>
    </recommendedName>
</protein>
<dbReference type="InterPro" id="IPR045034">
    <property type="entry name" value="O-acyltransferase_WSD1-like"/>
</dbReference>
<sequence length="444" mass="50454">MLVKSLNGCADKISIPVQGRWFNFWKEVDVLVDDHIFHHSAPNAAAIHSTLESIMQIGYRADRPRWEIRFIKDLQADDLDQHPDARNVIVIRVDHSISDGVSLAKTCHHFLTNKRGEAFPEYASFGLIRENFPFSASNGFSGCFSPLYYIKKVFSFGCFFMNAVLNIFSLFKAFLITFYEVYGPFDSDSPLTRPKNIKKKLGVQRPAVVKFSKSPPISLSYVKQLKNKAHVSLNDILLSAFAGTLRRYCESQEFPVDGEGIKPAMSLRALLPYAFISAPEDYENAEEALRNRWVAVSIHLPVNKKDPLDRLRETFKTTQAMKQRRQPLANYYVHNFLGRWILPKKMVKLSGDFLFNKHSVVFATVPTTREECCFAGVLVEEFQVLFISVIPQVEMISYGDKIFFSLVFDADVVQNGNLIPQFFVEELSELGQRLQISGSALHGG</sequence>